<dbReference type="InterPro" id="IPR039448">
    <property type="entry name" value="Beta_helix"/>
</dbReference>
<evidence type="ECO:0000259" key="2">
    <source>
        <dbReference type="Pfam" id="PF13229"/>
    </source>
</evidence>
<evidence type="ECO:0008006" key="6">
    <source>
        <dbReference type="Google" id="ProtNLM"/>
    </source>
</evidence>
<evidence type="ECO:0000313" key="5">
    <source>
        <dbReference type="Proteomes" id="UP000612585"/>
    </source>
</evidence>
<feature type="domain" description="DUF4082" evidence="3">
    <location>
        <begin position="58"/>
        <end position="192"/>
    </location>
</feature>
<proteinExistence type="predicted"/>
<dbReference type="Pfam" id="PF13313">
    <property type="entry name" value="DUF4082"/>
    <property type="match status" value="1"/>
</dbReference>
<protein>
    <recommendedName>
        <fullName evidence="6">DUF4082 domain-containing protein</fullName>
    </recommendedName>
</protein>
<comment type="caution">
    <text evidence="4">The sequence shown here is derived from an EMBL/GenBank/DDBJ whole genome shotgun (WGS) entry which is preliminary data.</text>
</comment>
<accession>A0A8J3ZKL2</accession>
<evidence type="ECO:0000259" key="3">
    <source>
        <dbReference type="Pfam" id="PF13313"/>
    </source>
</evidence>
<dbReference type="EMBL" id="BOPG01000100">
    <property type="protein sequence ID" value="GIJ63660.1"/>
    <property type="molecule type" value="Genomic_DNA"/>
</dbReference>
<evidence type="ECO:0000256" key="1">
    <source>
        <dbReference type="SAM" id="MobiDB-lite"/>
    </source>
</evidence>
<sequence>MQDTRDNGRRRLRWLIVAAVAVPVLAGTAVAGATTMRGSGGSADPVSLFTRADTGRATVDPDDRPVEVGVRFTTRDDGYIQAVKFLPVPGDAAVHPVSVWAAGELLATASSTGAGAGWQSVSLPKPLRVKAGTEYVASYHTNRYMTTQRFFDRATTNGPLKAPAKRNGVFRYDTGDAAHMPDQSWNASNYWVDVVFSTRPSGSVTQPPPPPTTSSPVASAKPTASSSTGTPKPTTSVTPPTTFPNASNTGVVPADAKLTPTRGTTVTTAGAVLENLDISGTVRISAPGVTIRNCKIHGDEPFGVQVLTGSVRITDTEIFGFGEAAIAFDNWEADRVNIHSMGADGVKTGSNTTLKNSYLHGFTPKAGAHADGVQLQNGATNVTISHNTIFGPSTAMFMAPDLGPSGAGPVVIDGNLLRGGNYTLQIVDGDNGKHHQKGYAVTNNRFERGAQYGPVTTNEPSSSFTAWTGNVWHDTGAPINR</sequence>
<evidence type="ECO:0000313" key="4">
    <source>
        <dbReference type="EMBL" id="GIJ63660.1"/>
    </source>
</evidence>
<feature type="compositionally biased region" description="Low complexity" evidence="1">
    <location>
        <begin position="214"/>
        <end position="240"/>
    </location>
</feature>
<dbReference type="Pfam" id="PF13229">
    <property type="entry name" value="Beta_helix"/>
    <property type="match status" value="1"/>
</dbReference>
<feature type="domain" description="Right handed beta helix" evidence="2">
    <location>
        <begin position="275"/>
        <end position="393"/>
    </location>
</feature>
<dbReference type="AlphaFoldDB" id="A0A8J3ZKL2"/>
<reference evidence="4" key="1">
    <citation type="submission" date="2021-01" db="EMBL/GenBank/DDBJ databases">
        <title>Whole genome shotgun sequence of Virgisporangium aurantiacum NBRC 16421.</title>
        <authorList>
            <person name="Komaki H."/>
            <person name="Tamura T."/>
        </authorList>
    </citation>
    <scope>NUCLEOTIDE SEQUENCE</scope>
    <source>
        <strain evidence="4">NBRC 16421</strain>
    </source>
</reference>
<dbReference type="SUPFAM" id="SSF51126">
    <property type="entry name" value="Pectin lyase-like"/>
    <property type="match status" value="1"/>
</dbReference>
<dbReference type="Proteomes" id="UP000612585">
    <property type="component" value="Unassembled WGS sequence"/>
</dbReference>
<keyword evidence="5" id="KW-1185">Reference proteome</keyword>
<dbReference type="SMART" id="SM00710">
    <property type="entry name" value="PbH1"/>
    <property type="match status" value="4"/>
</dbReference>
<dbReference type="InterPro" id="IPR011050">
    <property type="entry name" value="Pectin_lyase_fold/virulence"/>
</dbReference>
<organism evidence="4 5">
    <name type="scientific">Virgisporangium aurantiacum</name>
    <dbReference type="NCBI Taxonomy" id="175570"/>
    <lineage>
        <taxon>Bacteria</taxon>
        <taxon>Bacillati</taxon>
        <taxon>Actinomycetota</taxon>
        <taxon>Actinomycetes</taxon>
        <taxon>Micromonosporales</taxon>
        <taxon>Micromonosporaceae</taxon>
        <taxon>Virgisporangium</taxon>
    </lineage>
</organism>
<feature type="region of interest" description="Disordered" evidence="1">
    <location>
        <begin position="200"/>
        <end position="258"/>
    </location>
</feature>
<gene>
    <name evidence="4" type="ORF">Vau01_111760</name>
</gene>
<dbReference type="InterPro" id="IPR006626">
    <property type="entry name" value="PbH1"/>
</dbReference>
<name>A0A8J3ZKL2_9ACTN</name>
<dbReference type="InterPro" id="IPR025141">
    <property type="entry name" value="DUF4082"/>
</dbReference>
<dbReference type="InterPro" id="IPR012334">
    <property type="entry name" value="Pectin_lyas_fold"/>
</dbReference>
<dbReference type="Gene3D" id="2.160.20.10">
    <property type="entry name" value="Single-stranded right-handed beta-helix, Pectin lyase-like"/>
    <property type="match status" value="1"/>
</dbReference>